<reference evidence="1 2" key="1">
    <citation type="journal article" date="2013" name="Nat. Commun.">
        <title>The evolution and pathogenic mechanisms of the rice sheath blight pathogen.</title>
        <authorList>
            <person name="Zheng A."/>
            <person name="Lin R."/>
            <person name="Xu L."/>
            <person name="Qin P."/>
            <person name="Tang C."/>
            <person name="Ai P."/>
            <person name="Zhang D."/>
            <person name="Liu Y."/>
            <person name="Sun Z."/>
            <person name="Feng H."/>
            <person name="Wang Y."/>
            <person name="Chen Y."/>
            <person name="Liang X."/>
            <person name="Fu R."/>
            <person name="Li Q."/>
            <person name="Zhang J."/>
            <person name="Yu X."/>
            <person name="Xie Z."/>
            <person name="Ding L."/>
            <person name="Guan P."/>
            <person name="Tang J."/>
            <person name="Liang Y."/>
            <person name="Wang S."/>
            <person name="Deng Q."/>
            <person name="Li S."/>
            <person name="Zhu J."/>
            <person name="Wang L."/>
            <person name="Liu H."/>
            <person name="Li P."/>
        </authorList>
    </citation>
    <scope>NUCLEOTIDE SEQUENCE [LARGE SCALE GENOMIC DNA]</scope>
    <source>
        <strain evidence="2">AG-1 IA</strain>
    </source>
</reference>
<dbReference type="AlphaFoldDB" id="L8WIJ0"/>
<sequence>MFRILILWRSRTPRVVSKGLFLEKPTEINYYRKSETCWLDYLPGAALQVVATINFVAVALEDGAINFYTNTGRR</sequence>
<protein>
    <submittedName>
        <fullName evidence="1">Uncharacterized protein</fullName>
    </submittedName>
</protein>
<dbReference type="Proteomes" id="UP000011668">
    <property type="component" value="Unassembled WGS sequence"/>
</dbReference>
<dbReference type="EMBL" id="AFRT01003202">
    <property type="protein sequence ID" value="ELU36623.1"/>
    <property type="molecule type" value="Genomic_DNA"/>
</dbReference>
<evidence type="ECO:0000313" key="1">
    <source>
        <dbReference type="EMBL" id="ELU36623.1"/>
    </source>
</evidence>
<organism evidence="1 2">
    <name type="scientific">Thanatephorus cucumeris (strain AG1-IA)</name>
    <name type="common">Rice sheath blight fungus</name>
    <name type="synonym">Rhizoctonia solani</name>
    <dbReference type="NCBI Taxonomy" id="983506"/>
    <lineage>
        <taxon>Eukaryota</taxon>
        <taxon>Fungi</taxon>
        <taxon>Dikarya</taxon>
        <taxon>Basidiomycota</taxon>
        <taxon>Agaricomycotina</taxon>
        <taxon>Agaricomycetes</taxon>
        <taxon>Cantharellales</taxon>
        <taxon>Ceratobasidiaceae</taxon>
        <taxon>Rhizoctonia</taxon>
        <taxon>Rhizoctonia solani AG-1</taxon>
    </lineage>
</organism>
<gene>
    <name evidence="1" type="ORF">AG1IA_09357</name>
</gene>
<name>L8WIJ0_THACA</name>
<evidence type="ECO:0000313" key="2">
    <source>
        <dbReference type="Proteomes" id="UP000011668"/>
    </source>
</evidence>
<dbReference type="HOGENOM" id="CLU_2689524_0_0_1"/>
<comment type="caution">
    <text evidence="1">The sequence shown here is derived from an EMBL/GenBank/DDBJ whole genome shotgun (WGS) entry which is preliminary data.</text>
</comment>
<proteinExistence type="predicted"/>
<accession>L8WIJ0</accession>
<dbReference type="STRING" id="983506.L8WIJ0"/>
<keyword evidence="2" id="KW-1185">Reference proteome</keyword>